<dbReference type="InterPro" id="IPR024217">
    <property type="entry name" value="DUF3813"/>
</dbReference>
<dbReference type="EMBL" id="JBAWSX010000004">
    <property type="protein sequence ID" value="MEI4801508.1"/>
    <property type="molecule type" value="Genomic_DNA"/>
</dbReference>
<name>A0ABU8FFP4_9BACI</name>
<comment type="caution">
    <text evidence="1">The sequence shown here is derived from an EMBL/GenBank/DDBJ whole genome shotgun (WGS) entry which is preliminary data.</text>
</comment>
<protein>
    <submittedName>
        <fullName evidence="1">DUF3813 domain-containing protein</fullName>
    </submittedName>
</protein>
<gene>
    <name evidence="1" type="ORF">WAZ07_09235</name>
</gene>
<proteinExistence type="predicted"/>
<accession>A0ABU8FFP4</accession>
<reference evidence="1 2" key="1">
    <citation type="submission" date="2024-01" db="EMBL/GenBank/DDBJ databases">
        <title>Seven novel Bacillus-like species.</title>
        <authorList>
            <person name="Liu G."/>
        </authorList>
    </citation>
    <scope>NUCLEOTIDE SEQUENCE [LARGE SCALE GENOMIC DNA]</scope>
    <source>
        <strain evidence="1 2">FJAT-51639</strain>
    </source>
</reference>
<dbReference type="Proteomes" id="UP001372526">
    <property type="component" value="Unassembled WGS sequence"/>
</dbReference>
<organism evidence="1 2">
    <name type="scientific">Bacillus bruguierae</name>
    <dbReference type="NCBI Taxonomy" id="3127667"/>
    <lineage>
        <taxon>Bacteria</taxon>
        <taxon>Bacillati</taxon>
        <taxon>Bacillota</taxon>
        <taxon>Bacilli</taxon>
        <taxon>Bacillales</taxon>
        <taxon>Bacillaceae</taxon>
        <taxon>Bacillus</taxon>
    </lineage>
</organism>
<dbReference type="RefSeq" id="WP_090915798.1">
    <property type="nucleotide sequence ID" value="NZ_JBAWSX010000004.1"/>
</dbReference>
<evidence type="ECO:0000313" key="1">
    <source>
        <dbReference type="EMBL" id="MEI4801508.1"/>
    </source>
</evidence>
<sequence length="67" mass="7303">MGNLLFQQARDAVSQAVSCSNDSEQQALVNKAKNALLSAYTNSSTAEKVQLREMQEKLQSISTGEQL</sequence>
<keyword evidence="2" id="KW-1185">Reference proteome</keyword>
<dbReference type="Pfam" id="PF12758">
    <property type="entry name" value="DUF3813"/>
    <property type="match status" value="1"/>
</dbReference>
<evidence type="ECO:0000313" key="2">
    <source>
        <dbReference type="Proteomes" id="UP001372526"/>
    </source>
</evidence>